<sequence length="296" mass="31540">MPAMEIYQLKTFVAVATEGNLTRAAERVFTSPPAVSAQLKALEDEFGVKLFERSARGMALTAAGERLLAEARRTLAAAQGMQAAAAQIRGEARGQVRMATVSDAVALRLGEVFVHLAEHHPGVQLQLQQLVSLRAIAAVRRGELDCACVLHEQPQIEGLELRRLQATEIVPVVPQRLLLGGGLPPDLAGLAALPWITTPPDCGLRIHQERLFSQAGAVLEVGLQADTEVAVRSMVAAGMGAGMVRRDQAALMEEAGQARIWAGWSAPTWFCWISSPAALAVPAVAAVRDAVALTWV</sequence>
<evidence type="ECO:0000256" key="3">
    <source>
        <dbReference type="ARBA" id="ARBA00023125"/>
    </source>
</evidence>
<dbReference type="Gene3D" id="1.10.10.10">
    <property type="entry name" value="Winged helix-like DNA-binding domain superfamily/Winged helix DNA-binding domain"/>
    <property type="match status" value="1"/>
</dbReference>
<accession>A0A4R3UIZ0</accession>
<dbReference type="PRINTS" id="PR00039">
    <property type="entry name" value="HTHLYSR"/>
</dbReference>
<dbReference type="AlphaFoldDB" id="A0A4R3UIZ0"/>
<dbReference type="PANTHER" id="PTHR30126">
    <property type="entry name" value="HTH-TYPE TRANSCRIPTIONAL REGULATOR"/>
    <property type="match status" value="1"/>
</dbReference>
<evidence type="ECO:0000256" key="1">
    <source>
        <dbReference type="ARBA" id="ARBA00009437"/>
    </source>
</evidence>
<protein>
    <submittedName>
        <fullName evidence="6">DNA-binding transcriptional LysR family regulator</fullName>
    </submittedName>
</protein>
<dbReference type="Pfam" id="PF03466">
    <property type="entry name" value="LysR_substrate"/>
    <property type="match status" value="1"/>
</dbReference>
<comment type="caution">
    <text evidence="6">The sequence shown here is derived from an EMBL/GenBank/DDBJ whole genome shotgun (WGS) entry which is preliminary data.</text>
</comment>
<keyword evidence="4" id="KW-0804">Transcription</keyword>
<evidence type="ECO:0000256" key="2">
    <source>
        <dbReference type="ARBA" id="ARBA00023015"/>
    </source>
</evidence>
<keyword evidence="2" id="KW-0805">Transcription regulation</keyword>
<dbReference type="InterPro" id="IPR036390">
    <property type="entry name" value="WH_DNA-bd_sf"/>
</dbReference>
<evidence type="ECO:0000259" key="5">
    <source>
        <dbReference type="PROSITE" id="PS50931"/>
    </source>
</evidence>
<dbReference type="InterPro" id="IPR005119">
    <property type="entry name" value="LysR_subst-bd"/>
</dbReference>
<name>A0A4R3UIZ0_ROSSA</name>
<dbReference type="InterPro" id="IPR036388">
    <property type="entry name" value="WH-like_DNA-bd_sf"/>
</dbReference>
<reference evidence="6 7" key="1">
    <citation type="submission" date="2019-03" db="EMBL/GenBank/DDBJ databases">
        <title>Genomic Encyclopedia of Type Strains, Phase IV (KMG-IV): sequencing the most valuable type-strain genomes for metagenomic binning, comparative biology and taxonomic classification.</title>
        <authorList>
            <person name="Goeker M."/>
        </authorList>
    </citation>
    <scope>NUCLEOTIDE SEQUENCE [LARGE SCALE GENOMIC DNA]</scope>
    <source>
        <strain evidence="6 7">DSM 654</strain>
    </source>
</reference>
<dbReference type="FunFam" id="1.10.10.10:FF:000001">
    <property type="entry name" value="LysR family transcriptional regulator"/>
    <property type="match status" value="1"/>
</dbReference>
<dbReference type="SUPFAM" id="SSF53850">
    <property type="entry name" value="Periplasmic binding protein-like II"/>
    <property type="match status" value="1"/>
</dbReference>
<evidence type="ECO:0000256" key="4">
    <source>
        <dbReference type="ARBA" id="ARBA00023163"/>
    </source>
</evidence>
<dbReference type="Gene3D" id="3.40.190.10">
    <property type="entry name" value="Periplasmic binding protein-like II"/>
    <property type="match status" value="2"/>
</dbReference>
<evidence type="ECO:0000313" key="6">
    <source>
        <dbReference type="EMBL" id="TCU89031.1"/>
    </source>
</evidence>
<keyword evidence="3 6" id="KW-0238">DNA-binding</keyword>
<feature type="domain" description="HTH lysR-type" evidence="5">
    <location>
        <begin position="4"/>
        <end position="61"/>
    </location>
</feature>
<evidence type="ECO:0000313" key="7">
    <source>
        <dbReference type="Proteomes" id="UP000295110"/>
    </source>
</evidence>
<dbReference type="GO" id="GO:0000976">
    <property type="term" value="F:transcription cis-regulatory region binding"/>
    <property type="evidence" value="ECO:0007669"/>
    <property type="project" value="TreeGrafter"/>
</dbReference>
<dbReference type="EMBL" id="SMBU01000035">
    <property type="protein sequence ID" value="TCU89031.1"/>
    <property type="molecule type" value="Genomic_DNA"/>
</dbReference>
<dbReference type="SUPFAM" id="SSF46785">
    <property type="entry name" value="Winged helix' DNA-binding domain"/>
    <property type="match status" value="1"/>
</dbReference>
<dbReference type="InterPro" id="IPR000847">
    <property type="entry name" value="LysR_HTH_N"/>
</dbReference>
<dbReference type="Pfam" id="PF00126">
    <property type="entry name" value="HTH_1"/>
    <property type="match status" value="1"/>
</dbReference>
<keyword evidence="7" id="KW-1185">Reference proteome</keyword>
<dbReference type="GO" id="GO:0003700">
    <property type="term" value="F:DNA-binding transcription factor activity"/>
    <property type="evidence" value="ECO:0007669"/>
    <property type="project" value="InterPro"/>
</dbReference>
<gene>
    <name evidence="6" type="ORF">EV671_10356</name>
</gene>
<organism evidence="6 7">
    <name type="scientific">Roseateles saccharophilus</name>
    <name type="common">Pseudomonas saccharophila</name>
    <dbReference type="NCBI Taxonomy" id="304"/>
    <lineage>
        <taxon>Bacteria</taxon>
        <taxon>Pseudomonadati</taxon>
        <taxon>Pseudomonadota</taxon>
        <taxon>Betaproteobacteria</taxon>
        <taxon>Burkholderiales</taxon>
        <taxon>Sphaerotilaceae</taxon>
        <taxon>Roseateles</taxon>
    </lineage>
</organism>
<dbReference type="PANTHER" id="PTHR30126:SF40">
    <property type="entry name" value="HTH-TYPE TRANSCRIPTIONAL REGULATOR GLTR"/>
    <property type="match status" value="1"/>
</dbReference>
<proteinExistence type="inferred from homology"/>
<comment type="similarity">
    <text evidence="1">Belongs to the LysR transcriptional regulatory family.</text>
</comment>
<dbReference type="PROSITE" id="PS50931">
    <property type="entry name" value="HTH_LYSR"/>
    <property type="match status" value="1"/>
</dbReference>
<dbReference type="CDD" id="cd05466">
    <property type="entry name" value="PBP2_LTTR_substrate"/>
    <property type="match status" value="1"/>
</dbReference>
<dbReference type="Proteomes" id="UP000295110">
    <property type="component" value="Unassembled WGS sequence"/>
</dbReference>